<name>A0A364KTS7_TALAM</name>
<sequence>MALLSSKTLIQAHALFTFILAVYLIASPSAITESDIIFIIGEAMQIDLDPAMTTAYYPLAICAILLSGEALTDLIIARKLPQIDDILSTVQHEQRRTEDTGFSRITLQKPKQSINALTIQLATLYNEIWTFIAGARFCFFFAVSLFIYTSGGKSSGLAWEDSDDAQMKLGLEQVKSRVVFTYAFVEMMFWLWTLSNVREERREVAARLAQQQAAENERNLKL</sequence>
<comment type="caution">
    <text evidence="2">The sequence shown here is derived from an EMBL/GenBank/DDBJ whole genome shotgun (WGS) entry which is preliminary data.</text>
</comment>
<keyword evidence="1" id="KW-1133">Transmembrane helix</keyword>
<feature type="transmembrane region" description="Helical" evidence="1">
    <location>
        <begin position="56"/>
        <end position="76"/>
    </location>
</feature>
<accession>A0A364KTS7</accession>
<dbReference type="Pfam" id="PF10311">
    <property type="entry name" value="Ilm1"/>
    <property type="match status" value="1"/>
</dbReference>
<dbReference type="PANTHER" id="PTHR28029:SF1">
    <property type="entry name" value="PROTEIN ILM1"/>
    <property type="match status" value="1"/>
</dbReference>
<dbReference type="EMBL" id="MIKG01000004">
    <property type="protein sequence ID" value="RAO66954.1"/>
    <property type="molecule type" value="Genomic_DNA"/>
</dbReference>
<dbReference type="GeneID" id="63792182"/>
<dbReference type="RefSeq" id="XP_040731470.1">
    <property type="nucleotide sequence ID" value="XM_040875169.1"/>
</dbReference>
<evidence type="ECO:0000313" key="3">
    <source>
        <dbReference type="Proteomes" id="UP000249363"/>
    </source>
</evidence>
<keyword evidence="1" id="KW-0812">Transmembrane</keyword>
<dbReference type="OrthoDB" id="5299849at2759"/>
<evidence type="ECO:0000313" key="2">
    <source>
        <dbReference type="EMBL" id="RAO66954.1"/>
    </source>
</evidence>
<dbReference type="Proteomes" id="UP000249363">
    <property type="component" value="Unassembled WGS sequence"/>
</dbReference>
<protein>
    <recommendedName>
        <fullName evidence="4">Increased loss of mitochondrial DNA protein 1</fullName>
    </recommendedName>
</protein>
<evidence type="ECO:0008006" key="4">
    <source>
        <dbReference type="Google" id="ProtNLM"/>
    </source>
</evidence>
<gene>
    <name evidence="2" type="ORF">BHQ10_002966</name>
</gene>
<organism evidence="2 3">
    <name type="scientific">Talaromyces amestolkiae</name>
    <dbReference type="NCBI Taxonomy" id="1196081"/>
    <lineage>
        <taxon>Eukaryota</taxon>
        <taxon>Fungi</taxon>
        <taxon>Dikarya</taxon>
        <taxon>Ascomycota</taxon>
        <taxon>Pezizomycotina</taxon>
        <taxon>Eurotiomycetes</taxon>
        <taxon>Eurotiomycetidae</taxon>
        <taxon>Eurotiales</taxon>
        <taxon>Trichocomaceae</taxon>
        <taxon>Talaromyces</taxon>
        <taxon>Talaromyces sect. Talaromyces</taxon>
    </lineage>
</organism>
<proteinExistence type="predicted"/>
<dbReference type="AlphaFoldDB" id="A0A364KTS7"/>
<dbReference type="PANTHER" id="PTHR28029">
    <property type="entry name" value="PROTEIN ILM1"/>
    <property type="match status" value="1"/>
</dbReference>
<feature type="transmembrane region" description="Helical" evidence="1">
    <location>
        <begin position="179"/>
        <end position="197"/>
    </location>
</feature>
<evidence type="ECO:0000256" key="1">
    <source>
        <dbReference type="SAM" id="Phobius"/>
    </source>
</evidence>
<reference evidence="2 3" key="1">
    <citation type="journal article" date="2017" name="Biotechnol. Biofuels">
        <title>Differential beta-glucosidase expression as a function of carbon source availability in Talaromyces amestolkiae: a genomic and proteomic approach.</title>
        <authorList>
            <person name="de Eugenio L.I."/>
            <person name="Mendez-Liter J.A."/>
            <person name="Nieto-Dominguez M."/>
            <person name="Alonso L."/>
            <person name="Gil-Munoz J."/>
            <person name="Barriuso J."/>
            <person name="Prieto A."/>
            <person name="Martinez M.J."/>
        </authorList>
    </citation>
    <scope>NUCLEOTIDE SEQUENCE [LARGE SCALE GENOMIC DNA]</scope>
    <source>
        <strain evidence="2 3">CIB</strain>
    </source>
</reference>
<keyword evidence="3" id="KW-1185">Reference proteome</keyword>
<keyword evidence="1" id="KW-0472">Membrane</keyword>
<dbReference type="InterPro" id="IPR018815">
    <property type="entry name" value="Incr_loss_mito_DNA_1"/>
</dbReference>
<feature type="transmembrane region" description="Helical" evidence="1">
    <location>
        <begin position="128"/>
        <end position="148"/>
    </location>
</feature>